<dbReference type="AlphaFoldDB" id="A0A4Q1UNK8"/>
<keyword evidence="5" id="KW-0032">Aminotransferase</keyword>
<dbReference type="RefSeq" id="WP_129274914.1">
    <property type="nucleotide sequence ID" value="NZ_MZXW01000050.1"/>
</dbReference>
<dbReference type="GO" id="GO:0008483">
    <property type="term" value="F:transaminase activity"/>
    <property type="evidence" value="ECO:0007669"/>
    <property type="project" value="UniProtKB-KW"/>
</dbReference>
<dbReference type="Gene3D" id="3.90.1150.10">
    <property type="entry name" value="Aspartate Aminotransferase, domain 1"/>
    <property type="match status" value="1"/>
</dbReference>
<sequence>MSQDFIPVNTPLLDGNEAAYLAECVRTGWISSEGPFIKRFEQGMAETAGRRHGVAVTNGSVALDIAVHALGLEPGSEVIIPTFTIISCAAAVVRAGLVPVGVDCDPATWNMTIEGVEAALTPRTRAIMLVHIYGLPVDLAPILDLARKHDLKVIEDAAEMHGQTYRGAPCGSFGDVSTFSFYPNKHVTTGEGGMILTDDDALAERLASLRNLCFLPQQRFIHEELGWNARMTNLQAALGVAQIERLPRTVEIKHRIGRLYDEHLESVAGIRRPVPRTNYADNIYWVYGIVLDDDVPFDAKEAMQRLAKKGIGTRPYFWCMHEQPVLRRMGYMLDESHPHGERIARRGFYLPSGLALTEAEIARSAQALKEILA</sequence>
<dbReference type="InterPro" id="IPR000653">
    <property type="entry name" value="DegT/StrS_aminotransferase"/>
</dbReference>
<dbReference type="GO" id="GO:0000271">
    <property type="term" value="P:polysaccharide biosynthetic process"/>
    <property type="evidence" value="ECO:0007669"/>
    <property type="project" value="TreeGrafter"/>
</dbReference>
<comment type="caution">
    <text evidence="5">The sequence shown here is derived from an EMBL/GenBank/DDBJ whole genome shotgun (WGS) entry which is preliminary data.</text>
</comment>
<dbReference type="Gene3D" id="3.40.640.10">
    <property type="entry name" value="Type I PLP-dependent aspartate aminotransferase-like (Major domain)"/>
    <property type="match status" value="1"/>
</dbReference>
<dbReference type="SUPFAM" id="SSF53383">
    <property type="entry name" value="PLP-dependent transferases"/>
    <property type="match status" value="1"/>
</dbReference>
<dbReference type="PIRSF" id="PIRSF000390">
    <property type="entry name" value="PLP_StrS"/>
    <property type="match status" value="1"/>
</dbReference>
<feature type="modified residue" description="N6-(pyridoxal phosphate)lysine" evidence="3">
    <location>
        <position position="185"/>
    </location>
</feature>
<accession>A0A4Q1UNK8</accession>
<comment type="similarity">
    <text evidence="1 4">Belongs to the DegT/DnrJ/EryC1 family.</text>
</comment>
<dbReference type="Pfam" id="PF01041">
    <property type="entry name" value="DegT_DnrJ_EryC1"/>
    <property type="match status" value="1"/>
</dbReference>
<proteinExistence type="inferred from homology"/>
<evidence type="ECO:0000313" key="5">
    <source>
        <dbReference type="EMBL" id="RXT36765.1"/>
    </source>
</evidence>
<dbReference type="InterPro" id="IPR015422">
    <property type="entry name" value="PyrdxlP-dep_Trfase_small"/>
</dbReference>
<dbReference type="OrthoDB" id="9768668at2"/>
<gene>
    <name evidence="5" type="ORF">B5V03_34650</name>
</gene>
<feature type="active site" description="Proton acceptor" evidence="2">
    <location>
        <position position="185"/>
    </location>
</feature>
<evidence type="ECO:0000256" key="3">
    <source>
        <dbReference type="PIRSR" id="PIRSR000390-2"/>
    </source>
</evidence>
<dbReference type="CDD" id="cd00616">
    <property type="entry name" value="AHBA_syn"/>
    <property type="match status" value="1"/>
</dbReference>
<protein>
    <submittedName>
        <fullName evidence="5">Aminotransferase DegT</fullName>
    </submittedName>
</protein>
<dbReference type="GO" id="GO:0030170">
    <property type="term" value="F:pyridoxal phosphate binding"/>
    <property type="evidence" value="ECO:0007669"/>
    <property type="project" value="TreeGrafter"/>
</dbReference>
<name>A0A4Q1UNK8_9BRAD</name>
<keyword evidence="5" id="KW-0808">Transferase</keyword>
<evidence type="ECO:0000256" key="2">
    <source>
        <dbReference type="PIRSR" id="PIRSR000390-1"/>
    </source>
</evidence>
<evidence type="ECO:0000256" key="4">
    <source>
        <dbReference type="RuleBase" id="RU004508"/>
    </source>
</evidence>
<evidence type="ECO:0000313" key="6">
    <source>
        <dbReference type="Proteomes" id="UP000290819"/>
    </source>
</evidence>
<dbReference type="InterPro" id="IPR015421">
    <property type="entry name" value="PyrdxlP-dep_Trfase_major"/>
</dbReference>
<evidence type="ECO:0000256" key="1">
    <source>
        <dbReference type="ARBA" id="ARBA00037999"/>
    </source>
</evidence>
<dbReference type="Proteomes" id="UP000290819">
    <property type="component" value="Unassembled WGS sequence"/>
</dbReference>
<dbReference type="InterPro" id="IPR015424">
    <property type="entry name" value="PyrdxlP-dep_Trfase"/>
</dbReference>
<dbReference type="EMBL" id="MZXW01000050">
    <property type="protein sequence ID" value="RXT36765.1"/>
    <property type="molecule type" value="Genomic_DNA"/>
</dbReference>
<keyword evidence="6" id="KW-1185">Reference proteome</keyword>
<dbReference type="PANTHER" id="PTHR30244">
    <property type="entry name" value="TRANSAMINASE"/>
    <property type="match status" value="1"/>
</dbReference>
<organism evidence="5 6">
    <name type="scientific">Bradyrhizobium betae</name>
    <dbReference type="NCBI Taxonomy" id="244734"/>
    <lineage>
        <taxon>Bacteria</taxon>
        <taxon>Pseudomonadati</taxon>
        <taxon>Pseudomonadota</taxon>
        <taxon>Alphaproteobacteria</taxon>
        <taxon>Hyphomicrobiales</taxon>
        <taxon>Nitrobacteraceae</taxon>
        <taxon>Bradyrhizobium</taxon>
    </lineage>
</organism>
<keyword evidence="3 4" id="KW-0663">Pyridoxal phosphate</keyword>
<reference evidence="5 6" key="1">
    <citation type="submission" date="2017-03" db="EMBL/GenBank/DDBJ databases">
        <authorList>
            <person name="Safronova V.I."/>
            <person name="Sazanova A.L."/>
            <person name="Chirak E.R."/>
        </authorList>
    </citation>
    <scope>NUCLEOTIDE SEQUENCE [LARGE SCALE GENOMIC DNA]</scope>
    <source>
        <strain evidence="5 6">Opo-243</strain>
    </source>
</reference>
<dbReference type="PANTHER" id="PTHR30244:SF34">
    <property type="entry name" value="DTDP-4-AMINO-4,6-DIDEOXYGALACTOSE TRANSAMINASE"/>
    <property type="match status" value="1"/>
</dbReference>